<dbReference type="OrthoDB" id="8526151at2"/>
<reference evidence="2 3" key="1">
    <citation type="submission" date="2018-09" db="EMBL/GenBank/DDBJ databases">
        <title>Cohnella cavernae sp. nov., isolated from a karst cave.</title>
        <authorList>
            <person name="Zhu H."/>
        </authorList>
    </citation>
    <scope>NUCLEOTIDE SEQUENCE [LARGE SCALE GENOMIC DNA]</scope>
    <source>
        <strain evidence="2 3">K2E09-144</strain>
    </source>
</reference>
<dbReference type="PROSITE" id="PS51257">
    <property type="entry name" value="PROKAR_LIPOPROTEIN"/>
    <property type="match status" value="1"/>
</dbReference>
<dbReference type="Proteomes" id="UP000266340">
    <property type="component" value="Unassembled WGS sequence"/>
</dbReference>
<evidence type="ECO:0000256" key="1">
    <source>
        <dbReference type="SAM" id="SignalP"/>
    </source>
</evidence>
<organism evidence="2 3">
    <name type="scientific">Cohnella faecalis</name>
    <dbReference type="NCBI Taxonomy" id="2315694"/>
    <lineage>
        <taxon>Bacteria</taxon>
        <taxon>Bacillati</taxon>
        <taxon>Bacillota</taxon>
        <taxon>Bacilli</taxon>
        <taxon>Bacillales</taxon>
        <taxon>Paenibacillaceae</taxon>
        <taxon>Cohnella</taxon>
    </lineage>
</organism>
<dbReference type="EMBL" id="QXJM01000039">
    <property type="protein sequence ID" value="RIE01791.1"/>
    <property type="molecule type" value="Genomic_DNA"/>
</dbReference>
<evidence type="ECO:0000313" key="3">
    <source>
        <dbReference type="Proteomes" id="UP000266340"/>
    </source>
</evidence>
<gene>
    <name evidence="2" type="ORF">D3H35_13405</name>
</gene>
<comment type="caution">
    <text evidence="2">The sequence shown here is derived from an EMBL/GenBank/DDBJ whole genome shotgun (WGS) entry which is preliminary data.</text>
</comment>
<name>A0A398CQU0_9BACL</name>
<sequence>MLKIRMLAIPVIFALTLLQACNYSGSDNSSSPSPLYSNSASVSTPEEVIEAYAKGWEDRDPAAVSALFADDGLYKDPSKPLGIRGKELEEYIVYVGDTYKDHDFKKGETVKIDATHYRFDWWFESKEGIISLKGFDEVEIVEGKIKLLQGQF</sequence>
<dbReference type="SUPFAM" id="SSF54427">
    <property type="entry name" value="NTF2-like"/>
    <property type="match status" value="1"/>
</dbReference>
<feature type="chain" id="PRO_5039136111" evidence="1">
    <location>
        <begin position="21"/>
        <end position="152"/>
    </location>
</feature>
<evidence type="ECO:0000313" key="2">
    <source>
        <dbReference type="EMBL" id="RIE01791.1"/>
    </source>
</evidence>
<dbReference type="RefSeq" id="WP_119149849.1">
    <property type="nucleotide sequence ID" value="NZ_JBHSOV010000032.1"/>
</dbReference>
<dbReference type="InterPro" id="IPR032710">
    <property type="entry name" value="NTF2-like_dom_sf"/>
</dbReference>
<protein>
    <submittedName>
        <fullName evidence="2">Nuclear transport factor 2 family protein</fullName>
    </submittedName>
</protein>
<feature type="signal peptide" evidence="1">
    <location>
        <begin position="1"/>
        <end position="20"/>
    </location>
</feature>
<keyword evidence="1" id="KW-0732">Signal</keyword>
<keyword evidence="3" id="KW-1185">Reference proteome</keyword>
<dbReference type="AlphaFoldDB" id="A0A398CQU0"/>
<proteinExistence type="predicted"/>
<dbReference type="Gene3D" id="3.10.450.50">
    <property type="match status" value="1"/>
</dbReference>
<accession>A0A398CQU0</accession>